<name>A0A9W7C6F0_9STRA</name>
<organism evidence="6 7">
    <name type="scientific">Triparma laevis f. longispina</name>
    <dbReference type="NCBI Taxonomy" id="1714387"/>
    <lineage>
        <taxon>Eukaryota</taxon>
        <taxon>Sar</taxon>
        <taxon>Stramenopiles</taxon>
        <taxon>Ochrophyta</taxon>
        <taxon>Bolidophyceae</taxon>
        <taxon>Parmales</taxon>
        <taxon>Triparmaceae</taxon>
        <taxon>Triparma</taxon>
    </lineage>
</organism>
<dbReference type="AlphaFoldDB" id="A0A9W7C6F0"/>
<gene>
    <name evidence="6" type="ORF">TrLO_g5666</name>
</gene>
<evidence type="ECO:0000256" key="2">
    <source>
        <dbReference type="ARBA" id="ARBA00022692"/>
    </source>
</evidence>
<evidence type="ECO:0000313" key="6">
    <source>
        <dbReference type="EMBL" id="GMI02742.1"/>
    </source>
</evidence>
<feature type="transmembrane region" description="Helical" evidence="5">
    <location>
        <begin position="220"/>
        <end position="238"/>
    </location>
</feature>
<dbReference type="Pfam" id="PF04142">
    <property type="entry name" value="Nuc_sug_transp"/>
    <property type="match status" value="1"/>
</dbReference>
<comment type="subcellular location">
    <subcellularLocation>
        <location evidence="1">Membrane</location>
        <topology evidence="1">Multi-pass membrane protein</topology>
    </subcellularLocation>
</comment>
<feature type="transmembrane region" description="Helical" evidence="5">
    <location>
        <begin position="271"/>
        <end position="289"/>
    </location>
</feature>
<keyword evidence="3 5" id="KW-1133">Transmembrane helix</keyword>
<dbReference type="InterPro" id="IPR007271">
    <property type="entry name" value="Nuc_sug_transpt"/>
</dbReference>
<evidence type="ECO:0000256" key="3">
    <source>
        <dbReference type="ARBA" id="ARBA00022989"/>
    </source>
</evidence>
<dbReference type="EMBL" id="BRXW01000048">
    <property type="protein sequence ID" value="GMI02742.1"/>
    <property type="molecule type" value="Genomic_DNA"/>
</dbReference>
<proteinExistence type="predicted"/>
<feature type="transmembrane region" description="Helical" evidence="5">
    <location>
        <begin position="152"/>
        <end position="174"/>
    </location>
</feature>
<comment type="caution">
    <text evidence="6">The sequence shown here is derived from an EMBL/GenBank/DDBJ whole genome shotgun (WGS) entry which is preliminary data.</text>
</comment>
<keyword evidence="7" id="KW-1185">Reference proteome</keyword>
<accession>A0A9W7C6F0</accession>
<reference evidence="7" key="1">
    <citation type="journal article" date="2023" name="Commun. Biol.">
        <title>Genome analysis of Parmales, the sister group of diatoms, reveals the evolutionary specialization of diatoms from phago-mixotrophs to photoautotrophs.</title>
        <authorList>
            <person name="Ban H."/>
            <person name="Sato S."/>
            <person name="Yoshikawa S."/>
            <person name="Yamada K."/>
            <person name="Nakamura Y."/>
            <person name="Ichinomiya M."/>
            <person name="Sato N."/>
            <person name="Blanc-Mathieu R."/>
            <person name="Endo H."/>
            <person name="Kuwata A."/>
            <person name="Ogata H."/>
        </authorList>
    </citation>
    <scope>NUCLEOTIDE SEQUENCE [LARGE SCALE GENOMIC DNA]</scope>
    <source>
        <strain evidence="7">NIES 3700</strain>
    </source>
</reference>
<dbReference type="GO" id="GO:0015165">
    <property type="term" value="F:pyrimidine nucleotide-sugar transmembrane transporter activity"/>
    <property type="evidence" value="ECO:0007669"/>
    <property type="project" value="InterPro"/>
</dbReference>
<feature type="transmembrane region" description="Helical" evidence="5">
    <location>
        <begin position="186"/>
        <end position="205"/>
    </location>
</feature>
<evidence type="ECO:0000256" key="1">
    <source>
        <dbReference type="ARBA" id="ARBA00004141"/>
    </source>
</evidence>
<sequence length="290" mass="32353">MVYSYTQDSNGNYMYNTASSQVTVEVIKLIMSFIGEYYEIRNDNNTKFLSHLKTSISTSLTTKVFLQISFLTFSYLISNALIFTILSLTSPGLFSLFKSFTPVIVALLNYVIFKRSIEHSKIVVIFIMFFGIILATQESQSTPSNSSSSNPTIYLILIQLLISSLNMVTNGHLLLPSTTSLSINQINIMMYSLGGLLNFVLYFVHSSEKSFFEGYNSGPIYAFLFTKSLMGIIGNYVYRSSGSTIKSFASPIVTCICVFLSYLLLNEQHSLVSFCGSGVVILSAYLYLIL</sequence>
<feature type="transmembrane region" description="Helical" evidence="5">
    <location>
        <begin position="92"/>
        <end position="113"/>
    </location>
</feature>
<feature type="transmembrane region" description="Helical" evidence="5">
    <location>
        <begin position="64"/>
        <end position="86"/>
    </location>
</feature>
<dbReference type="Proteomes" id="UP001165122">
    <property type="component" value="Unassembled WGS sequence"/>
</dbReference>
<dbReference type="GO" id="GO:0000139">
    <property type="term" value="C:Golgi membrane"/>
    <property type="evidence" value="ECO:0007669"/>
    <property type="project" value="InterPro"/>
</dbReference>
<keyword evidence="2 5" id="KW-0812">Transmembrane</keyword>
<dbReference type="PANTHER" id="PTHR10231">
    <property type="entry name" value="NUCLEOTIDE-SUGAR TRANSMEMBRANE TRANSPORTER"/>
    <property type="match status" value="1"/>
</dbReference>
<feature type="transmembrane region" description="Helical" evidence="5">
    <location>
        <begin position="122"/>
        <end position="140"/>
    </location>
</feature>
<dbReference type="SUPFAM" id="SSF103481">
    <property type="entry name" value="Multidrug resistance efflux transporter EmrE"/>
    <property type="match status" value="1"/>
</dbReference>
<evidence type="ECO:0000256" key="5">
    <source>
        <dbReference type="SAM" id="Phobius"/>
    </source>
</evidence>
<feature type="transmembrane region" description="Helical" evidence="5">
    <location>
        <begin position="245"/>
        <end position="265"/>
    </location>
</feature>
<dbReference type="InterPro" id="IPR037185">
    <property type="entry name" value="EmrE-like"/>
</dbReference>
<evidence type="ECO:0000256" key="4">
    <source>
        <dbReference type="ARBA" id="ARBA00023136"/>
    </source>
</evidence>
<dbReference type="OrthoDB" id="408493at2759"/>
<evidence type="ECO:0000313" key="7">
    <source>
        <dbReference type="Proteomes" id="UP001165122"/>
    </source>
</evidence>
<keyword evidence="4 5" id="KW-0472">Membrane</keyword>
<protein>
    <submittedName>
        <fullName evidence="6">Uncharacterized protein</fullName>
    </submittedName>
</protein>